<name>A0A0N9HME3_9BACT</name>
<keyword evidence="2" id="KW-0378">Hydrolase</keyword>
<gene>
    <name evidence="2" type="ORF">5G12_011</name>
</gene>
<reference evidence="2" key="1">
    <citation type="submission" date="2016-04" db="EMBL/GenBank/DDBJ databases">
        <title>Exploring the genomic information of specific uncultured soil bacteria through a new metagenomic library-based strategy.</title>
        <authorList>
            <person name="Liu Y."/>
            <person name="Zhang R."/>
        </authorList>
    </citation>
    <scope>NUCLEOTIDE SEQUENCE</scope>
</reference>
<proteinExistence type="predicted"/>
<dbReference type="PANTHER" id="PTHR36181:SF4">
    <property type="entry name" value="LAGLIDADG ENDONUCLEASE"/>
    <property type="match status" value="1"/>
</dbReference>
<dbReference type="AlphaFoldDB" id="A0A0N9HME3"/>
<accession>A0A0N9HME3</accession>
<dbReference type="EMBL" id="KT342857">
    <property type="protein sequence ID" value="ALG05270.2"/>
    <property type="molecule type" value="Genomic_DNA"/>
</dbReference>
<dbReference type="GO" id="GO:0004519">
    <property type="term" value="F:endonuclease activity"/>
    <property type="evidence" value="ECO:0007669"/>
    <property type="project" value="UniProtKB-KW"/>
</dbReference>
<dbReference type="InterPro" id="IPR004860">
    <property type="entry name" value="LAGLIDADG_dom"/>
</dbReference>
<keyword evidence="2" id="KW-0540">Nuclease</keyword>
<dbReference type="SUPFAM" id="SSF55608">
    <property type="entry name" value="Homing endonucleases"/>
    <property type="match status" value="1"/>
</dbReference>
<protein>
    <submittedName>
        <fullName evidence="2">Homing endonuclease/LAGLIDADG family 23S rRNA group I intron</fullName>
    </submittedName>
</protein>
<feature type="domain" description="Homing endonuclease LAGLIDADG" evidence="1">
    <location>
        <begin position="19"/>
        <end position="119"/>
    </location>
</feature>
<dbReference type="InterPro" id="IPR051289">
    <property type="entry name" value="LAGLIDADG_Endonuclease"/>
</dbReference>
<keyword evidence="2" id="KW-0255">Endonuclease</keyword>
<dbReference type="Pfam" id="PF00961">
    <property type="entry name" value="LAGLIDADG_1"/>
    <property type="match status" value="1"/>
</dbReference>
<evidence type="ECO:0000259" key="1">
    <source>
        <dbReference type="Pfam" id="PF00961"/>
    </source>
</evidence>
<organism evidence="2">
    <name type="scientific">uncultured bacterium 5G12</name>
    <dbReference type="NCBI Taxonomy" id="1701325"/>
    <lineage>
        <taxon>Bacteria</taxon>
        <taxon>environmental samples</taxon>
    </lineage>
</organism>
<dbReference type="PANTHER" id="PTHR36181">
    <property type="entry name" value="INTRON-ENCODED ENDONUCLEASE AI3-RELATED"/>
    <property type="match status" value="1"/>
</dbReference>
<dbReference type="InterPro" id="IPR027434">
    <property type="entry name" value="Homing_endonucl"/>
</dbReference>
<dbReference type="Gene3D" id="3.10.28.10">
    <property type="entry name" value="Homing endonucleases"/>
    <property type="match status" value="1"/>
</dbReference>
<sequence length="164" mass="18364">MRSDAGPWPSSREFLSAYISGYADGEGCFTVSIAPRASLLVGWEVRPSFSVSQNGDRAEVLQLIEATFGCGAIRPDRSDRTLKWEARRLEDLLDRVIPHFECFPLLSGKRLDFERFAAICRLMADGAHRSRGGLIEIVELARTMNPSGRRRYSAEEILAKLSSR</sequence>
<evidence type="ECO:0000313" key="2">
    <source>
        <dbReference type="EMBL" id="ALG05270.2"/>
    </source>
</evidence>